<sequence>MRLWQRIVADMLLFLAISGLLPHLLYIRSIWIALIASVVLAVLNALIKPILSILSFPITLLTLGLFTIIINGIMLELTAAVVGAGFYFSSFGAAVLVAILLSIANTIISNHFQRV</sequence>
<feature type="transmembrane region" description="Helical" evidence="1">
    <location>
        <begin position="30"/>
        <end position="47"/>
    </location>
</feature>
<organism evidence="3 4">
    <name type="scientific">Lactobacillus selangorensis</name>
    <dbReference type="NCBI Taxonomy" id="81857"/>
    <lineage>
        <taxon>Bacteria</taxon>
        <taxon>Bacillati</taxon>
        <taxon>Bacillota</taxon>
        <taxon>Bacilli</taxon>
        <taxon>Lactobacillales</taxon>
        <taxon>Lactobacillaceae</taxon>
        <taxon>Lactobacillus</taxon>
    </lineage>
</organism>
<dbReference type="OrthoDB" id="7205479at2"/>
<dbReference type="InterPro" id="IPR007165">
    <property type="entry name" value="Phage_holin_4_2"/>
</dbReference>
<feature type="transmembrane region" description="Helical" evidence="1">
    <location>
        <begin position="54"/>
        <end position="74"/>
    </location>
</feature>
<dbReference type="EMBL" id="JQAZ01000003">
    <property type="protein sequence ID" value="KRN31988.1"/>
    <property type="molecule type" value="Genomic_DNA"/>
</dbReference>
<gene>
    <name evidence="2" type="ORF">IV38_GL001490</name>
    <name evidence="3" type="ORF">IV40_GL001276</name>
</gene>
<proteinExistence type="predicted"/>
<evidence type="ECO:0000256" key="1">
    <source>
        <dbReference type="SAM" id="Phobius"/>
    </source>
</evidence>
<name>A0A0R2G5C0_9LACO</name>
<evidence type="ECO:0000313" key="4">
    <source>
        <dbReference type="Proteomes" id="UP000051645"/>
    </source>
</evidence>
<keyword evidence="4" id="KW-1185">Reference proteome</keyword>
<dbReference type="PANTHER" id="PTHR37309">
    <property type="entry name" value="SLR0284 PROTEIN"/>
    <property type="match status" value="1"/>
</dbReference>
<feature type="transmembrane region" description="Helical" evidence="1">
    <location>
        <begin position="7"/>
        <end position="24"/>
    </location>
</feature>
<keyword evidence="1" id="KW-0812">Transmembrane</keyword>
<evidence type="ECO:0000313" key="5">
    <source>
        <dbReference type="Proteomes" id="UP000051751"/>
    </source>
</evidence>
<evidence type="ECO:0000313" key="2">
    <source>
        <dbReference type="EMBL" id="KRN28488.1"/>
    </source>
</evidence>
<dbReference type="STRING" id="81857.IV38_GL001490"/>
<accession>A0A0R2G5C0</accession>
<reference evidence="4 5" key="1">
    <citation type="journal article" date="2015" name="Genome Announc.">
        <title>Expanding the biotechnology potential of lactobacilli through comparative genomics of 213 strains and associated genera.</title>
        <authorList>
            <person name="Sun Z."/>
            <person name="Harris H.M."/>
            <person name="McCann A."/>
            <person name="Guo C."/>
            <person name="Argimon S."/>
            <person name="Zhang W."/>
            <person name="Yang X."/>
            <person name="Jeffery I.B."/>
            <person name="Cooney J.C."/>
            <person name="Kagawa T.F."/>
            <person name="Liu W."/>
            <person name="Song Y."/>
            <person name="Salvetti E."/>
            <person name="Wrobel A."/>
            <person name="Rasinkangas P."/>
            <person name="Parkhill J."/>
            <person name="Rea M.C."/>
            <person name="O'Sullivan O."/>
            <person name="Ritari J."/>
            <person name="Douillard F.P."/>
            <person name="Paul Ross R."/>
            <person name="Yang R."/>
            <person name="Briner A.E."/>
            <person name="Felis G.E."/>
            <person name="de Vos W.M."/>
            <person name="Barrangou R."/>
            <person name="Klaenhammer T.R."/>
            <person name="Caufield P.W."/>
            <person name="Cui Y."/>
            <person name="Zhang H."/>
            <person name="O'Toole P.W."/>
        </authorList>
    </citation>
    <scope>NUCLEOTIDE SEQUENCE [LARGE SCALE GENOMIC DNA]</scope>
    <source>
        <strain evidence="2 5">ATCC BAA-66</strain>
        <strain evidence="3 4">DSM 13344</strain>
    </source>
</reference>
<evidence type="ECO:0008006" key="6">
    <source>
        <dbReference type="Google" id="ProtNLM"/>
    </source>
</evidence>
<dbReference type="Proteomes" id="UP000051751">
    <property type="component" value="Unassembled WGS sequence"/>
</dbReference>
<keyword evidence="1" id="KW-0472">Membrane</keyword>
<dbReference type="AlphaFoldDB" id="A0A0R2G5C0"/>
<evidence type="ECO:0000313" key="3">
    <source>
        <dbReference type="EMBL" id="KRN31988.1"/>
    </source>
</evidence>
<dbReference type="PANTHER" id="PTHR37309:SF1">
    <property type="entry name" value="SLR0284 PROTEIN"/>
    <property type="match status" value="1"/>
</dbReference>
<keyword evidence="1" id="KW-1133">Transmembrane helix</keyword>
<dbReference type="Proteomes" id="UP000051645">
    <property type="component" value="Unassembled WGS sequence"/>
</dbReference>
<dbReference type="Pfam" id="PF04020">
    <property type="entry name" value="Phage_holin_4_2"/>
    <property type="match status" value="1"/>
</dbReference>
<dbReference type="PATRIC" id="fig|81857.3.peg.1498"/>
<dbReference type="EMBL" id="JQAT01000003">
    <property type="protein sequence ID" value="KRN28488.1"/>
    <property type="molecule type" value="Genomic_DNA"/>
</dbReference>
<comment type="caution">
    <text evidence="3">The sequence shown here is derived from an EMBL/GenBank/DDBJ whole genome shotgun (WGS) entry which is preliminary data.</text>
</comment>
<feature type="transmembrane region" description="Helical" evidence="1">
    <location>
        <begin position="86"/>
        <end position="108"/>
    </location>
</feature>
<dbReference type="RefSeq" id="WP_057769443.1">
    <property type="nucleotide sequence ID" value="NZ_JQAT01000003.1"/>
</dbReference>
<protein>
    <recommendedName>
        <fullName evidence="6">Integral membrane protein</fullName>
    </recommendedName>
</protein>